<dbReference type="Proteomes" id="UP000298781">
    <property type="component" value="Chromosome"/>
</dbReference>
<protein>
    <submittedName>
        <fullName evidence="1">Uncharacterized protein</fullName>
    </submittedName>
</protein>
<evidence type="ECO:0000313" key="2">
    <source>
        <dbReference type="Proteomes" id="UP000298781"/>
    </source>
</evidence>
<name>A0A4D7B3X5_9HYPH</name>
<dbReference type="AlphaFoldDB" id="A0A4D7B3X5"/>
<dbReference type="RefSeq" id="WP_136963031.1">
    <property type="nucleotide sequence ID" value="NZ_CP039690.1"/>
</dbReference>
<keyword evidence="2" id="KW-1185">Reference proteome</keyword>
<accession>A0A4D7B3X5</accession>
<sequence length="260" mass="27597">MFCAPTGRPVDPITESGCGRPRLVRGGSARRAGGLLRLLLALLAVVGLPARPAQALDGASPAVRMARIDATIETIKSQPLIGAIIRDEAEAETALRLALAMDRPPYYIRSQDVLRALRKDYAIPALKAADDEVLLIVWARTSDLVGHLAATDPSLCKDVAFGAVTSRGVQDPRTRHLYEAMMRASEAAYHNGKGRPPRPGPSPDDLAAMADRLAISPAVLADLAAAGPAEACAVSRTLLDGLSALPMPTRAVIMRWFLTL</sequence>
<proteinExistence type="predicted"/>
<dbReference type="EMBL" id="CP039690">
    <property type="protein sequence ID" value="QCI67601.1"/>
    <property type="molecule type" value="Genomic_DNA"/>
</dbReference>
<evidence type="ECO:0000313" key="1">
    <source>
        <dbReference type="EMBL" id="QCI67601.1"/>
    </source>
</evidence>
<gene>
    <name evidence="1" type="ORF">E8M01_27265</name>
</gene>
<organism evidence="1 2">
    <name type="scientific">Phreatobacter stygius</name>
    <dbReference type="NCBI Taxonomy" id="1940610"/>
    <lineage>
        <taxon>Bacteria</taxon>
        <taxon>Pseudomonadati</taxon>
        <taxon>Pseudomonadota</taxon>
        <taxon>Alphaproteobacteria</taxon>
        <taxon>Hyphomicrobiales</taxon>
        <taxon>Phreatobacteraceae</taxon>
        <taxon>Phreatobacter</taxon>
    </lineage>
</organism>
<reference evidence="1 2" key="1">
    <citation type="submission" date="2019-04" db="EMBL/GenBank/DDBJ databases">
        <title>Phreatobacter aquaticus sp. nov.</title>
        <authorList>
            <person name="Choi A."/>
        </authorList>
    </citation>
    <scope>NUCLEOTIDE SEQUENCE [LARGE SCALE GENOMIC DNA]</scope>
    <source>
        <strain evidence="1 2">KCTC 52518</strain>
    </source>
</reference>
<dbReference type="KEGG" id="pstg:E8M01_27265"/>